<comment type="caution">
    <text evidence="2">The sequence shown here is derived from an EMBL/GenBank/DDBJ whole genome shotgun (WGS) entry which is preliminary data.</text>
</comment>
<sequence length="82" mass="9073">MCEAMSSGLVVVTSNNTAIPEFVENNSSGVLCNDYKEIANAMIEIYENPQKFEQISKMAAISIRDKCSQNIVIEQELDVILS</sequence>
<dbReference type="SUPFAM" id="SSF53756">
    <property type="entry name" value="UDP-Glycosyltransferase/glycogen phosphorylase"/>
    <property type="match status" value="1"/>
</dbReference>
<dbReference type="InterPro" id="IPR001296">
    <property type="entry name" value="Glyco_trans_1"/>
</dbReference>
<dbReference type="EMBL" id="VSSQ01062436">
    <property type="protein sequence ID" value="MPN15616.1"/>
    <property type="molecule type" value="Genomic_DNA"/>
</dbReference>
<feature type="domain" description="Glycosyl transferase family 1" evidence="1">
    <location>
        <begin position="3"/>
        <end position="59"/>
    </location>
</feature>
<dbReference type="GO" id="GO:0016757">
    <property type="term" value="F:glycosyltransferase activity"/>
    <property type="evidence" value="ECO:0007669"/>
    <property type="project" value="InterPro"/>
</dbReference>
<gene>
    <name evidence="2" type="ORF">SDC9_162950</name>
</gene>
<reference evidence="2" key="1">
    <citation type="submission" date="2019-08" db="EMBL/GenBank/DDBJ databases">
        <authorList>
            <person name="Kucharzyk K."/>
            <person name="Murdoch R.W."/>
            <person name="Higgins S."/>
            <person name="Loffler F."/>
        </authorList>
    </citation>
    <scope>NUCLEOTIDE SEQUENCE</scope>
</reference>
<proteinExistence type="predicted"/>
<dbReference type="Gene3D" id="3.40.50.2000">
    <property type="entry name" value="Glycogen Phosphorylase B"/>
    <property type="match status" value="1"/>
</dbReference>
<dbReference type="AlphaFoldDB" id="A0A645FPI6"/>
<organism evidence="2">
    <name type="scientific">bioreactor metagenome</name>
    <dbReference type="NCBI Taxonomy" id="1076179"/>
    <lineage>
        <taxon>unclassified sequences</taxon>
        <taxon>metagenomes</taxon>
        <taxon>ecological metagenomes</taxon>
    </lineage>
</organism>
<dbReference type="Pfam" id="PF00534">
    <property type="entry name" value="Glycos_transf_1"/>
    <property type="match status" value="1"/>
</dbReference>
<evidence type="ECO:0000259" key="1">
    <source>
        <dbReference type="Pfam" id="PF00534"/>
    </source>
</evidence>
<name>A0A645FPI6_9ZZZZ</name>
<accession>A0A645FPI6</accession>
<protein>
    <recommendedName>
        <fullName evidence="1">Glycosyl transferase family 1 domain-containing protein</fullName>
    </recommendedName>
</protein>
<evidence type="ECO:0000313" key="2">
    <source>
        <dbReference type="EMBL" id="MPN15616.1"/>
    </source>
</evidence>